<feature type="domain" description="Putative restriction endonuclease" evidence="1">
    <location>
        <begin position="11"/>
        <end position="184"/>
    </location>
</feature>
<dbReference type="SUPFAM" id="SSF52980">
    <property type="entry name" value="Restriction endonuclease-like"/>
    <property type="match status" value="1"/>
</dbReference>
<dbReference type="PANTHER" id="PTHR34107:SF2">
    <property type="entry name" value="SLL0888 PROTEIN"/>
    <property type="match status" value="1"/>
</dbReference>
<dbReference type="RefSeq" id="WP_073068889.1">
    <property type="nucleotide sequence ID" value="NZ_MPPI01000001.1"/>
</dbReference>
<dbReference type="InterPro" id="IPR011335">
    <property type="entry name" value="Restrct_endonuc-II-like"/>
</dbReference>
<reference evidence="2 3" key="1">
    <citation type="submission" date="2018-02" db="EMBL/GenBank/DDBJ databases">
        <authorList>
            <person name="Cohen D.B."/>
            <person name="Kent A.D."/>
        </authorList>
    </citation>
    <scope>NUCLEOTIDE SEQUENCE [LARGE SCALE GENOMIC DNA]</scope>
    <source>
        <strain evidence="2 3">ULC007</strain>
    </source>
</reference>
<dbReference type="AlphaFoldDB" id="A0A2T1DN70"/>
<gene>
    <name evidence="2" type="ORF">C7B65_00085</name>
</gene>
<organism evidence="2 3">
    <name type="scientific">Phormidesmis priestleyi ULC007</name>
    <dbReference type="NCBI Taxonomy" id="1920490"/>
    <lineage>
        <taxon>Bacteria</taxon>
        <taxon>Bacillati</taxon>
        <taxon>Cyanobacteriota</taxon>
        <taxon>Cyanophyceae</taxon>
        <taxon>Leptolyngbyales</taxon>
        <taxon>Leptolyngbyaceae</taxon>
        <taxon>Phormidesmis</taxon>
    </lineage>
</organism>
<dbReference type="EMBL" id="PVWG01000001">
    <property type="protein sequence ID" value="PSB21864.1"/>
    <property type="molecule type" value="Genomic_DNA"/>
</dbReference>
<dbReference type="Gene3D" id="3.90.1570.10">
    <property type="entry name" value="tt1808, chain A"/>
    <property type="match status" value="1"/>
</dbReference>
<evidence type="ECO:0000259" key="1">
    <source>
        <dbReference type="Pfam" id="PF05685"/>
    </source>
</evidence>
<accession>A0A2T1DN70</accession>
<keyword evidence="2" id="KW-0378">Hydrolase</keyword>
<keyword evidence="3" id="KW-1185">Reference proteome</keyword>
<protein>
    <submittedName>
        <fullName evidence="2">Uma2 family endonuclease</fullName>
    </submittedName>
</protein>
<proteinExistence type="predicted"/>
<keyword evidence="2" id="KW-0540">Nuclease</keyword>
<dbReference type="PANTHER" id="PTHR34107">
    <property type="entry name" value="SLL0198 PROTEIN-RELATED"/>
    <property type="match status" value="1"/>
</dbReference>
<dbReference type="OrthoDB" id="428427at2"/>
<reference evidence="2 3" key="2">
    <citation type="submission" date="2018-03" db="EMBL/GenBank/DDBJ databases">
        <title>The ancient ancestry and fast evolution of plastids.</title>
        <authorList>
            <person name="Moore K.R."/>
            <person name="Magnabosco C."/>
            <person name="Momper L."/>
            <person name="Gold D.A."/>
            <person name="Bosak T."/>
            <person name="Fournier G.P."/>
        </authorList>
    </citation>
    <scope>NUCLEOTIDE SEQUENCE [LARGE SCALE GENOMIC DNA]</scope>
    <source>
        <strain evidence="2 3">ULC007</strain>
    </source>
</reference>
<dbReference type="GO" id="GO:0004519">
    <property type="term" value="F:endonuclease activity"/>
    <property type="evidence" value="ECO:0007669"/>
    <property type="project" value="UniProtKB-KW"/>
</dbReference>
<dbReference type="Proteomes" id="UP000238634">
    <property type="component" value="Unassembled WGS sequence"/>
</dbReference>
<dbReference type="InterPro" id="IPR012296">
    <property type="entry name" value="Nuclease_put_TT1808"/>
</dbReference>
<name>A0A2T1DN70_9CYAN</name>
<dbReference type="Pfam" id="PF05685">
    <property type="entry name" value="Uma2"/>
    <property type="match status" value="1"/>
</dbReference>
<evidence type="ECO:0000313" key="3">
    <source>
        <dbReference type="Proteomes" id="UP000238634"/>
    </source>
</evidence>
<dbReference type="InterPro" id="IPR008538">
    <property type="entry name" value="Uma2"/>
</dbReference>
<evidence type="ECO:0000313" key="2">
    <source>
        <dbReference type="EMBL" id="PSB21864.1"/>
    </source>
</evidence>
<keyword evidence="2" id="KW-0255">Endonuclease</keyword>
<comment type="caution">
    <text evidence="2">The sequence shown here is derived from an EMBL/GenBank/DDBJ whole genome shotgun (WGS) entry which is preliminary data.</text>
</comment>
<sequence>MTQTKQRFSSFEEYLDDDDGTDNVYELFNGELIEVPPEPGFNVGIAVFLLAQFLPLVGHLRVRPHGLELEVRGEPRNRFPDLTIICEQHIEQLKRRNTIRLSMAPPLLVVEVVSPGDLQRDRDYVAKLGQYAAIAIPEYWIIDPETQEISVCNLLGGSYEVREFRGNDRIQPQLEILQSLQLTAEEILKAGD</sequence>
<dbReference type="STRING" id="1920490.GCA_001895925_00563"/>
<dbReference type="CDD" id="cd06260">
    <property type="entry name" value="DUF820-like"/>
    <property type="match status" value="1"/>
</dbReference>